<dbReference type="RefSeq" id="WP_013159874.1">
    <property type="nucleotide sequence ID" value="NC_014214.1"/>
</dbReference>
<dbReference type="Proteomes" id="UP000001916">
    <property type="component" value="Plasmid pMESIL02"/>
</dbReference>
<evidence type="ECO:0000256" key="1">
    <source>
        <dbReference type="SAM" id="Phobius"/>
    </source>
</evidence>
<sequence>MYSWRYLLLGVPSAGLLGPVALAWSLGRFRWRKALLLLGLALPLWLLAAWQPYLWSAGLWFAALTALNVWIADGWRDWRAWLRSIGLLLSHLALALGLSLLVAGAFLEDQVRSTLPYRELIALGAGMGIVGLGALEWLIRTWRGRGGS</sequence>
<keyword evidence="1" id="KW-1133">Transmembrane helix</keyword>
<feature type="transmembrane region" description="Helical" evidence="1">
    <location>
        <begin position="6"/>
        <end position="27"/>
    </location>
</feature>
<dbReference type="KEGG" id="msv:Mesil_3610"/>
<feature type="transmembrane region" description="Helical" evidence="1">
    <location>
        <begin position="57"/>
        <end position="75"/>
    </location>
</feature>
<proteinExistence type="predicted"/>
<organism evidence="2 3">
    <name type="scientific">Allomeiothermus silvanus (strain ATCC 700542 / DSM 9946 / NBRC 106475 / NCIMB 13440 / VI-R2)</name>
    <name type="common">Thermus silvanus</name>
    <dbReference type="NCBI Taxonomy" id="526227"/>
    <lineage>
        <taxon>Bacteria</taxon>
        <taxon>Thermotogati</taxon>
        <taxon>Deinococcota</taxon>
        <taxon>Deinococci</taxon>
        <taxon>Thermales</taxon>
        <taxon>Thermaceae</taxon>
        <taxon>Allomeiothermus</taxon>
    </lineage>
</organism>
<dbReference type="OrthoDB" id="10010902at2"/>
<dbReference type="EMBL" id="CP002044">
    <property type="protein sequence ID" value="ADH65400.1"/>
    <property type="molecule type" value="Genomic_DNA"/>
</dbReference>
<keyword evidence="3" id="KW-1185">Reference proteome</keyword>
<keyword evidence="1" id="KW-0812">Transmembrane</keyword>
<feature type="transmembrane region" description="Helical" evidence="1">
    <location>
        <begin position="87"/>
        <end position="107"/>
    </location>
</feature>
<evidence type="ECO:0000313" key="3">
    <source>
        <dbReference type="Proteomes" id="UP000001916"/>
    </source>
</evidence>
<name>D7BJP4_ALLS1</name>
<reference evidence="2 3" key="1">
    <citation type="journal article" date="2010" name="Stand. Genomic Sci.">
        <title>Complete genome sequence of Meiothermus silvanus type strain (VI-R2).</title>
        <authorList>
            <person name="Sikorski J."/>
            <person name="Tindall B.J."/>
            <person name="Lowry S."/>
            <person name="Lucas S."/>
            <person name="Nolan M."/>
            <person name="Copeland A."/>
            <person name="Glavina Del Rio T."/>
            <person name="Tice H."/>
            <person name="Cheng J.F."/>
            <person name="Han C."/>
            <person name="Pitluck S."/>
            <person name="Liolios K."/>
            <person name="Ivanova N."/>
            <person name="Mavromatis K."/>
            <person name="Mikhailova N."/>
            <person name="Pati A."/>
            <person name="Goodwin L."/>
            <person name="Chen A."/>
            <person name="Palaniappan K."/>
            <person name="Land M."/>
            <person name="Hauser L."/>
            <person name="Chang Y.J."/>
            <person name="Jeffries C.D."/>
            <person name="Rohde M."/>
            <person name="Goker M."/>
            <person name="Woyke T."/>
            <person name="Bristow J."/>
            <person name="Eisen J.A."/>
            <person name="Markowitz V."/>
            <person name="Hugenholtz P."/>
            <person name="Kyrpides N.C."/>
            <person name="Klenk H.P."/>
            <person name="Lapidus A."/>
        </authorList>
    </citation>
    <scope>NUCLEOTIDE SEQUENCE [LARGE SCALE GENOMIC DNA]</scope>
    <source>
        <strain evidence="3">ATCC 700542 / DSM 9946 / VI-R2</strain>
        <plasmid evidence="3">Plasmid pMESIL02</plasmid>
    </source>
</reference>
<protein>
    <submittedName>
        <fullName evidence="2">Competence protein</fullName>
    </submittedName>
</protein>
<keyword evidence="1" id="KW-0472">Membrane</keyword>
<accession>D7BJP4</accession>
<feature type="transmembrane region" description="Helical" evidence="1">
    <location>
        <begin position="34"/>
        <end position="51"/>
    </location>
</feature>
<feature type="transmembrane region" description="Helical" evidence="1">
    <location>
        <begin position="119"/>
        <end position="139"/>
    </location>
</feature>
<gene>
    <name evidence="2" type="ORF">Mesil_3610</name>
</gene>
<geneLocation type="plasmid" evidence="2 3">
    <name>pMESIL02</name>
</geneLocation>
<keyword evidence="2" id="KW-0614">Plasmid</keyword>
<dbReference type="HOGENOM" id="CLU_1756689_0_0_0"/>
<dbReference type="AlphaFoldDB" id="D7BJP4"/>
<evidence type="ECO:0000313" key="2">
    <source>
        <dbReference type="EMBL" id="ADH65400.1"/>
    </source>
</evidence>